<evidence type="ECO:0000313" key="1">
    <source>
        <dbReference type="EMBL" id="MBW0519703.1"/>
    </source>
</evidence>
<proteinExistence type="predicted"/>
<sequence length="216" mass="24895">MKFLDIDNGRIKISHDYIPSINNRPVKVHKPTQYLPSETVQLTLPKPTSSDITPQMDQIEALVIAPNNSPHPVDNEVQPKAPGPKKTWECVPYYKRASKDVSSSLSTENIIEGLRRKKNNKTFLMDVVPYSQAINDPLEQQEWTNAMQKEFYSLRQQNTSELVPYPKNAKVIGGMWRLTKKKNEYGKVYHDKAHWVVLGNHQEHLIHYFNTWSSVG</sequence>
<organism evidence="1 2">
    <name type="scientific">Austropuccinia psidii MF-1</name>
    <dbReference type="NCBI Taxonomy" id="1389203"/>
    <lineage>
        <taxon>Eukaryota</taxon>
        <taxon>Fungi</taxon>
        <taxon>Dikarya</taxon>
        <taxon>Basidiomycota</taxon>
        <taxon>Pucciniomycotina</taxon>
        <taxon>Pucciniomycetes</taxon>
        <taxon>Pucciniales</taxon>
        <taxon>Sphaerophragmiaceae</taxon>
        <taxon>Austropuccinia</taxon>
    </lineage>
</organism>
<protein>
    <submittedName>
        <fullName evidence="1">Uncharacterized protein</fullName>
    </submittedName>
</protein>
<keyword evidence="2" id="KW-1185">Reference proteome</keyword>
<dbReference type="OrthoDB" id="1000646at2759"/>
<name>A0A9Q3EIR6_9BASI</name>
<reference evidence="1" key="1">
    <citation type="submission" date="2021-03" db="EMBL/GenBank/DDBJ databases">
        <title>Draft genome sequence of rust myrtle Austropuccinia psidii MF-1, a brazilian biotype.</title>
        <authorList>
            <person name="Quecine M.C."/>
            <person name="Pachon D.M.R."/>
            <person name="Bonatelli M.L."/>
            <person name="Correr F.H."/>
            <person name="Franceschini L.M."/>
            <person name="Leite T.F."/>
            <person name="Margarido G.R.A."/>
            <person name="Almeida C.A."/>
            <person name="Ferrarezi J.A."/>
            <person name="Labate C.A."/>
        </authorList>
    </citation>
    <scope>NUCLEOTIDE SEQUENCE</scope>
    <source>
        <strain evidence="1">MF-1</strain>
    </source>
</reference>
<gene>
    <name evidence="1" type="ORF">O181_059418</name>
</gene>
<comment type="caution">
    <text evidence="1">The sequence shown here is derived from an EMBL/GenBank/DDBJ whole genome shotgun (WGS) entry which is preliminary data.</text>
</comment>
<accession>A0A9Q3EIR6</accession>
<dbReference type="EMBL" id="AVOT02027591">
    <property type="protein sequence ID" value="MBW0519703.1"/>
    <property type="molecule type" value="Genomic_DNA"/>
</dbReference>
<evidence type="ECO:0000313" key="2">
    <source>
        <dbReference type="Proteomes" id="UP000765509"/>
    </source>
</evidence>
<dbReference type="Proteomes" id="UP000765509">
    <property type="component" value="Unassembled WGS sequence"/>
</dbReference>
<dbReference type="AlphaFoldDB" id="A0A9Q3EIR6"/>